<sequence length="1096" mass="126782">MNINMNINEGGYIFNRIYPGEPDITTVNQINDKLKKNDYTFTGKFLNILEKYYLVNDYTAFDNLIKQTFSCTSFVIINNENYVIYNHSEKNPEKTVLKFDDNMRVISANVNINDIIFDNEFAPFNYISDINGAEYTDVEKLIKLEYFDSKIFAATDLIKLVIDQEETKKITKDLYGALGTLSKIDNVINDLISSSSIRLFVDLLYDPKIHADVVKIYNVIRYKNQNNFDNFKSAYYTNHEDYVKNIKKKIKELNVDYENIQFNDIFNAGDPLDKICLAVLNKLKVNYTKMSMLSAIKKPIELRKNDKVYIKQLTQTITKNISTSLNKNVEKLITQNISNPELVYSMQCDKLSVNCKNVLNTEKLITDLKDDIDKNLESAIKHMRTDFTDNIQNQAEEIKKPLVAYFLETVIDAVDYLMRIKFVNIYCESYNLGNIILYNYIDTYLLSSPQFVNKMFILKTLGINLYKQGDDPKERKIFSTIDFETYTGDNAGSNGDCLEITILDFMRLILSDKNGNIDQEKIKILKNADIHNFFMGSRTRYAIRSHIDEYKNIINIAKNIIPEFSYKAAYSEQTKVSLSACGINLFIFIYYFVNNKIPETFDDQFIKTFFSELITQNGFETITFNFENASASGIPFISINNKYNFGMPARCGGSSHALCSIIRENIFRNIPSDNYMANSFFNIIKSAAVVNMSPYMKYIALLIYINSKVSATKLDDIFDKKFTTYILQNKYIDFFNLFFSNTGMTFLCQLKIKRKTFEEDETVTELLTKLSDFLTEVLKKSSQKITFVKIFPDSDYDISISRALLAPLNSYMKYIKGNKDFVVNTFNNNITYKASTTNSKYYKLLSFDNNQFVINDYNSGASISDIKSIANIIDPSITVNETLSLNKFDLQKLYIEQIVNKLNDPSYEKMELLDTVIIYSGYMYDKYIDVEGNKFIGSSVPTKFDCRVMSAVSGIFSQIEQASGRNIYMGVNKIVKKHVNPKYYTVKGNKVEGIDVYTYVSTMEWLRALVEYLNMSDMTIRKIFDKEITGDSLMIIKQGDKYVADPKISIYYDTKITINSQSEIKSGGFNLDYNSNDKYYYKYMKYKAKYMNNIKK</sequence>
<dbReference type="EMBL" id="MK071979">
    <property type="protein sequence ID" value="AYV75151.1"/>
    <property type="molecule type" value="Genomic_DNA"/>
</dbReference>
<gene>
    <name evidence="1" type="ORF">Terrestrivirus1_25</name>
</gene>
<protein>
    <submittedName>
        <fullName evidence="1">Uncharacterized protein</fullName>
    </submittedName>
</protein>
<name>A0A3G4ZM88_9VIRU</name>
<evidence type="ECO:0000313" key="1">
    <source>
        <dbReference type="EMBL" id="AYV75151.1"/>
    </source>
</evidence>
<reference evidence="1" key="1">
    <citation type="submission" date="2018-10" db="EMBL/GenBank/DDBJ databases">
        <title>Hidden diversity of soil giant viruses.</title>
        <authorList>
            <person name="Schulz F."/>
            <person name="Alteio L."/>
            <person name="Goudeau D."/>
            <person name="Ryan E.M."/>
            <person name="Malmstrom R.R."/>
            <person name="Blanchard J."/>
            <person name="Woyke T."/>
        </authorList>
    </citation>
    <scope>NUCLEOTIDE SEQUENCE</scope>
    <source>
        <strain evidence="1">TEV1</strain>
    </source>
</reference>
<proteinExistence type="predicted"/>
<accession>A0A3G4ZM88</accession>
<organism evidence="1">
    <name type="scientific">Terrestrivirus sp</name>
    <dbReference type="NCBI Taxonomy" id="2487775"/>
    <lineage>
        <taxon>Viruses</taxon>
        <taxon>Varidnaviria</taxon>
        <taxon>Bamfordvirae</taxon>
        <taxon>Nucleocytoviricota</taxon>
        <taxon>Megaviricetes</taxon>
        <taxon>Imitervirales</taxon>
        <taxon>Mimiviridae</taxon>
        <taxon>Klosneuvirinae</taxon>
    </lineage>
</organism>